<keyword evidence="9 10" id="KW-0998">Cell outer membrane</keyword>
<dbReference type="Proteomes" id="UP000566813">
    <property type="component" value="Unassembled WGS sequence"/>
</dbReference>
<dbReference type="CDD" id="cd01347">
    <property type="entry name" value="ligand_gated_channel"/>
    <property type="match status" value="1"/>
</dbReference>
<dbReference type="PANTHER" id="PTHR30069">
    <property type="entry name" value="TONB-DEPENDENT OUTER MEMBRANE RECEPTOR"/>
    <property type="match status" value="1"/>
</dbReference>
<comment type="similarity">
    <text evidence="10 11">Belongs to the TonB-dependent receptor family.</text>
</comment>
<evidence type="ECO:0000256" key="1">
    <source>
        <dbReference type="ARBA" id="ARBA00004571"/>
    </source>
</evidence>
<dbReference type="InterPro" id="IPR012910">
    <property type="entry name" value="Plug_dom"/>
</dbReference>
<sequence>MRLVSTAALAACLLLSAPARAEGTDDTAGDPFALGQIVVTAPAPQGIAPGGETLTAPAMQAFQRQTLDDAVNLMPGVAAANSGGTRNERLIYVRGFDRFQVPLSIDGIRVYLPADNRLDFGRFLAADIAEVQVAKGYASVLDGPGAMGGAINLVTSKPVRALEGEVRAALNLGREGEYSGYTAYGRIGTAHDHWYAQASFARSLQDHWDLPGSYVPTIGSVEDGGHRDFSNTADWRLNVKAGYTPNTTDEYSLNYTRQEGSKNAPLHITDAASAQRNWSWPYWNIDSLYFLSTTALGDRATLKTRIYTNTFDNLLRSFDNAAQTTQTLARAFNSYYADKAWGGSAELGLRVSEADQLTLALHYRRDKHVEWQQSFPSGSAEPPQTDLEDTWSLAAENRLALSPAVTLAMGASYDWRDLKTAEEYGTPPGGTGSALFSYPLADADALNGQAQLVWAPGDATRINASVSSRARFPTIFERFSTQFGTAASNPGLKAERATNVELGGSRRFGAVKAEGALFYSHVADAIVSVVPAGFPAGSSQRQNLGDGDYYGAELSLTATVSPALELGANYTWTHRDFTITGAAAGTTVPAFALTGVPEHKAFVYASWQPFGRLRVLPSLDLASDRMTVTTGAASTLSPTAPPVRYYETGGYAIANLSLTYAVTPQVELGIAARNLFDEYYVLTDGFPEPGRSFSLTASARF</sequence>
<evidence type="ECO:0000256" key="7">
    <source>
        <dbReference type="ARBA" id="ARBA00023136"/>
    </source>
</evidence>
<dbReference type="Gene3D" id="2.40.170.20">
    <property type="entry name" value="TonB-dependent receptor, beta-barrel domain"/>
    <property type="match status" value="1"/>
</dbReference>
<dbReference type="Gene3D" id="2.170.130.10">
    <property type="entry name" value="TonB-dependent receptor, plug domain"/>
    <property type="match status" value="1"/>
</dbReference>
<dbReference type="AlphaFoldDB" id="A0A7X1KN45"/>
<evidence type="ECO:0000256" key="5">
    <source>
        <dbReference type="ARBA" id="ARBA00022729"/>
    </source>
</evidence>
<feature type="signal peptide" evidence="12">
    <location>
        <begin position="1"/>
        <end position="21"/>
    </location>
</feature>
<keyword evidence="5 12" id="KW-0732">Signal</keyword>
<keyword evidence="16" id="KW-1185">Reference proteome</keyword>
<keyword evidence="4 10" id="KW-0812">Transmembrane</keyword>
<gene>
    <name evidence="15" type="ORF">H7F51_17435</name>
</gene>
<feature type="domain" description="TonB-dependent receptor plug" evidence="14">
    <location>
        <begin position="53"/>
        <end position="150"/>
    </location>
</feature>
<feature type="chain" id="PRO_5031150442" evidence="12">
    <location>
        <begin position="22"/>
        <end position="701"/>
    </location>
</feature>
<evidence type="ECO:0000256" key="12">
    <source>
        <dbReference type="SAM" id="SignalP"/>
    </source>
</evidence>
<comment type="caution">
    <text evidence="15">The sequence shown here is derived from an EMBL/GenBank/DDBJ whole genome shotgun (WGS) entry which is preliminary data.</text>
</comment>
<dbReference type="GO" id="GO:0009279">
    <property type="term" value="C:cell outer membrane"/>
    <property type="evidence" value="ECO:0007669"/>
    <property type="project" value="UniProtKB-SubCell"/>
</dbReference>
<keyword evidence="8 15" id="KW-0675">Receptor</keyword>
<name>A0A7X1KN45_9SPHN</name>
<keyword evidence="7 10" id="KW-0472">Membrane</keyword>
<dbReference type="Pfam" id="PF00593">
    <property type="entry name" value="TonB_dep_Rec_b-barrel"/>
    <property type="match status" value="1"/>
</dbReference>
<accession>A0A7X1KN45</accession>
<dbReference type="RefSeq" id="WP_185665600.1">
    <property type="nucleotide sequence ID" value="NZ_JACLAW010000017.1"/>
</dbReference>
<dbReference type="InterPro" id="IPR039426">
    <property type="entry name" value="TonB-dep_rcpt-like"/>
</dbReference>
<evidence type="ECO:0000256" key="9">
    <source>
        <dbReference type="ARBA" id="ARBA00023237"/>
    </source>
</evidence>
<feature type="domain" description="TonB-dependent receptor-like beta-barrel" evidence="13">
    <location>
        <begin position="228"/>
        <end position="675"/>
    </location>
</feature>
<dbReference type="PANTHER" id="PTHR30069:SF29">
    <property type="entry name" value="HEMOGLOBIN AND HEMOGLOBIN-HAPTOGLOBIN-BINDING PROTEIN 1-RELATED"/>
    <property type="match status" value="1"/>
</dbReference>
<keyword evidence="6 11" id="KW-0798">TonB box</keyword>
<evidence type="ECO:0000256" key="11">
    <source>
        <dbReference type="RuleBase" id="RU003357"/>
    </source>
</evidence>
<dbReference type="PROSITE" id="PS52016">
    <property type="entry name" value="TONB_DEPENDENT_REC_3"/>
    <property type="match status" value="1"/>
</dbReference>
<protein>
    <submittedName>
        <fullName evidence="15">TonB-dependent receptor</fullName>
    </submittedName>
</protein>
<dbReference type="GO" id="GO:0015344">
    <property type="term" value="F:siderophore uptake transmembrane transporter activity"/>
    <property type="evidence" value="ECO:0007669"/>
    <property type="project" value="TreeGrafter"/>
</dbReference>
<dbReference type="Pfam" id="PF07715">
    <property type="entry name" value="Plug"/>
    <property type="match status" value="1"/>
</dbReference>
<evidence type="ECO:0000259" key="14">
    <source>
        <dbReference type="Pfam" id="PF07715"/>
    </source>
</evidence>
<evidence type="ECO:0000256" key="8">
    <source>
        <dbReference type="ARBA" id="ARBA00023170"/>
    </source>
</evidence>
<evidence type="ECO:0000256" key="3">
    <source>
        <dbReference type="ARBA" id="ARBA00022452"/>
    </source>
</evidence>
<reference evidence="15 16" key="1">
    <citation type="submission" date="2020-08" db="EMBL/GenBank/DDBJ databases">
        <title>The genome sequence of type strain Novosphingobium flavum NBRC 111647.</title>
        <authorList>
            <person name="Liu Y."/>
        </authorList>
    </citation>
    <scope>NUCLEOTIDE SEQUENCE [LARGE SCALE GENOMIC DNA]</scope>
    <source>
        <strain evidence="15 16">NBRC 111647</strain>
    </source>
</reference>
<dbReference type="InterPro" id="IPR037066">
    <property type="entry name" value="Plug_dom_sf"/>
</dbReference>
<evidence type="ECO:0000313" key="15">
    <source>
        <dbReference type="EMBL" id="MBC2667304.1"/>
    </source>
</evidence>
<proteinExistence type="inferred from homology"/>
<evidence type="ECO:0000256" key="6">
    <source>
        <dbReference type="ARBA" id="ARBA00023077"/>
    </source>
</evidence>
<organism evidence="15 16">
    <name type="scientific">Novosphingobium flavum</name>
    <dbReference type="NCBI Taxonomy" id="1778672"/>
    <lineage>
        <taxon>Bacteria</taxon>
        <taxon>Pseudomonadati</taxon>
        <taxon>Pseudomonadota</taxon>
        <taxon>Alphaproteobacteria</taxon>
        <taxon>Sphingomonadales</taxon>
        <taxon>Sphingomonadaceae</taxon>
        <taxon>Novosphingobium</taxon>
    </lineage>
</organism>
<keyword evidence="3 10" id="KW-1134">Transmembrane beta strand</keyword>
<dbReference type="InterPro" id="IPR000531">
    <property type="entry name" value="Beta-barrel_TonB"/>
</dbReference>
<dbReference type="InterPro" id="IPR036942">
    <property type="entry name" value="Beta-barrel_TonB_sf"/>
</dbReference>
<dbReference type="SUPFAM" id="SSF56935">
    <property type="entry name" value="Porins"/>
    <property type="match status" value="1"/>
</dbReference>
<keyword evidence="2 10" id="KW-0813">Transport</keyword>
<comment type="subcellular location">
    <subcellularLocation>
        <location evidence="1 10">Cell outer membrane</location>
        <topology evidence="1 10">Multi-pass membrane protein</topology>
    </subcellularLocation>
</comment>
<dbReference type="GO" id="GO:0044718">
    <property type="term" value="P:siderophore transmembrane transport"/>
    <property type="evidence" value="ECO:0007669"/>
    <property type="project" value="TreeGrafter"/>
</dbReference>
<evidence type="ECO:0000259" key="13">
    <source>
        <dbReference type="Pfam" id="PF00593"/>
    </source>
</evidence>
<evidence type="ECO:0000256" key="2">
    <source>
        <dbReference type="ARBA" id="ARBA00022448"/>
    </source>
</evidence>
<evidence type="ECO:0000313" key="16">
    <source>
        <dbReference type="Proteomes" id="UP000566813"/>
    </source>
</evidence>
<evidence type="ECO:0000256" key="10">
    <source>
        <dbReference type="PROSITE-ProRule" id="PRU01360"/>
    </source>
</evidence>
<dbReference type="EMBL" id="JACLAW010000017">
    <property type="protein sequence ID" value="MBC2667304.1"/>
    <property type="molecule type" value="Genomic_DNA"/>
</dbReference>
<evidence type="ECO:0000256" key="4">
    <source>
        <dbReference type="ARBA" id="ARBA00022692"/>
    </source>
</evidence>